<evidence type="ECO:0000313" key="4">
    <source>
        <dbReference type="Proteomes" id="UP000256269"/>
    </source>
</evidence>
<dbReference type="RefSeq" id="WP_170217630.1">
    <property type="nucleotide sequence ID" value="NZ_CP144375.1"/>
</dbReference>
<evidence type="ECO:0000313" key="3">
    <source>
        <dbReference type="EMBL" id="REH47200.1"/>
    </source>
</evidence>
<dbReference type="SUPFAM" id="SSF55961">
    <property type="entry name" value="Bet v1-like"/>
    <property type="match status" value="1"/>
</dbReference>
<dbReference type="AlphaFoldDB" id="A0A3E0HLG8"/>
<dbReference type="Proteomes" id="UP000256269">
    <property type="component" value="Unassembled WGS sequence"/>
</dbReference>
<dbReference type="InterPro" id="IPR023393">
    <property type="entry name" value="START-like_dom_sf"/>
</dbReference>
<name>A0A3E0HLG8_9PSEU</name>
<evidence type="ECO:0000259" key="2">
    <source>
        <dbReference type="Pfam" id="PF08327"/>
    </source>
</evidence>
<reference evidence="3 4" key="1">
    <citation type="submission" date="2018-08" db="EMBL/GenBank/DDBJ databases">
        <title>Genomic Encyclopedia of Archaeal and Bacterial Type Strains, Phase II (KMG-II): from individual species to whole genera.</title>
        <authorList>
            <person name="Goeker M."/>
        </authorList>
    </citation>
    <scope>NUCLEOTIDE SEQUENCE [LARGE SCALE GENOMIC DNA]</scope>
    <source>
        <strain evidence="3 4">DSM 45791</strain>
    </source>
</reference>
<dbReference type="InterPro" id="IPR013538">
    <property type="entry name" value="ASHA1/2-like_C"/>
</dbReference>
<evidence type="ECO:0000256" key="1">
    <source>
        <dbReference type="ARBA" id="ARBA00006817"/>
    </source>
</evidence>
<dbReference type="EMBL" id="QUNO01000006">
    <property type="protein sequence ID" value="REH47200.1"/>
    <property type="molecule type" value="Genomic_DNA"/>
</dbReference>
<proteinExistence type="inferred from homology"/>
<comment type="caution">
    <text evidence="3">The sequence shown here is derived from an EMBL/GenBank/DDBJ whole genome shotgun (WGS) entry which is preliminary data.</text>
</comment>
<keyword evidence="4" id="KW-1185">Reference proteome</keyword>
<accession>A0A3E0HLG8</accession>
<comment type="similarity">
    <text evidence="1">Belongs to the AHA1 family.</text>
</comment>
<gene>
    <name evidence="3" type="ORF">BCF44_106365</name>
</gene>
<dbReference type="CDD" id="cd07814">
    <property type="entry name" value="SRPBCC_CalC_Aha1-like"/>
    <property type="match status" value="1"/>
</dbReference>
<dbReference type="Pfam" id="PF08327">
    <property type="entry name" value="AHSA1"/>
    <property type="match status" value="1"/>
</dbReference>
<protein>
    <submittedName>
        <fullName evidence="3">Activator of Hsp90 ATPase-like protein</fullName>
    </submittedName>
</protein>
<feature type="domain" description="Activator of Hsp90 ATPase homologue 1/2-like C-terminal" evidence="2">
    <location>
        <begin position="11"/>
        <end position="124"/>
    </location>
</feature>
<organism evidence="3 4">
    <name type="scientific">Kutzneria buriramensis</name>
    <dbReference type="NCBI Taxonomy" id="1045776"/>
    <lineage>
        <taxon>Bacteria</taxon>
        <taxon>Bacillati</taxon>
        <taxon>Actinomycetota</taxon>
        <taxon>Actinomycetes</taxon>
        <taxon>Pseudonocardiales</taxon>
        <taxon>Pseudonocardiaceae</taxon>
        <taxon>Kutzneria</taxon>
    </lineage>
</organism>
<sequence length="240" mass="26290">MNDDEIVIAGTPEQVWEAITTAKGSAAWSFRMDVEPRVGGAVRIGREPFAGETEATVSAWEPPTRFGYRDETFATEFLVTARDQGSCVVRVVSSLQTDGEGWDEIAEEAAAGWRMTLQVLRTYVTHFAGQPAAKVDLIVPVKAPPTARAEIGERLAGELGIGDNTCDGPLISGEVDHRGPYFALVRTKKPGMFAVSCFPMDAVTLSINVTGRLYGPEAEARAIKERRRWREWLNGFVETI</sequence>
<dbReference type="Gene3D" id="3.30.530.20">
    <property type="match status" value="1"/>
</dbReference>